<keyword evidence="1" id="KW-1133">Transmembrane helix</keyword>
<dbReference type="EMBL" id="MU853408">
    <property type="protein sequence ID" value="KAK4134516.1"/>
    <property type="molecule type" value="Genomic_DNA"/>
</dbReference>
<reference evidence="2" key="2">
    <citation type="submission" date="2023-05" db="EMBL/GenBank/DDBJ databases">
        <authorList>
            <consortium name="Lawrence Berkeley National Laboratory"/>
            <person name="Steindorff A."/>
            <person name="Hensen N."/>
            <person name="Bonometti L."/>
            <person name="Westerberg I."/>
            <person name="Brannstrom I.O."/>
            <person name="Guillou S."/>
            <person name="Cros-Aarteil S."/>
            <person name="Calhoun S."/>
            <person name="Haridas S."/>
            <person name="Kuo A."/>
            <person name="Mondo S."/>
            <person name="Pangilinan J."/>
            <person name="Riley R."/>
            <person name="Labutti K."/>
            <person name="Andreopoulos B."/>
            <person name="Lipzen A."/>
            <person name="Chen C."/>
            <person name="Yanf M."/>
            <person name="Daum C."/>
            <person name="Ng V."/>
            <person name="Clum A."/>
            <person name="Ohm R."/>
            <person name="Martin F."/>
            <person name="Silar P."/>
            <person name="Natvig D."/>
            <person name="Lalanne C."/>
            <person name="Gautier V."/>
            <person name="Ament-Velasquez S.L."/>
            <person name="Kruys A."/>
            <person name="Hutchinson M.I."/>
            <person name="Powell A.J."/>
            <person name="Barry K."/>
            <person name="Miller A.N."/>
            <person name="Grigoriev I.V."/>
            <person name="Debuchy R."/>
            <person name="Gladieux P."/>
            <person name="Thoren M.H."/>
            <person name="Johannesson H."/>
        </authorList>
    </citation>
    <scope>NUCLEOTIDE SEQUENCE</scope>
    <source>
        <strain evidence="2">CBS 123565</strain>
    </source>
</reference>
<sequence length="144" mass="15646">GPQGMAIDPLWRLARLQPQLRIDPDYVGWLRKCIGVFVVAAAAAAGGGGWLTLRSTDIIIAARKQVLPEVFATAQTSLRNWTARIARDPCKNALCRTNRIAALKAFLRQSGLFPRTTTLAKSLHEIITALHYITATDGKLLAAA</sequence>
<gene>
    <name evidence="2" type="ORF">BT67DRAFT_365288</name>
</gene>
<feature type="transmembrane region" description="Helical" evidence="1">
    <location>
        <begin position="34"/>
        <end position="53"/>
    </location>
</feature>
<name>A0AAN6UKT6_9PEZI</name>
<evidence type="ECO:0000313" key="2">
    <source>
        <dbReference type="EMBL" id="KAK4134516.1"/>
    </source>
</evidence>
<protein>
    <submittedName>
        <fullName evidence="2">Uncharacterized protein</fullName>
    </submittedName>
</protein>
<accession>A0AAN6UKT6</accession>
<organism evidence="2 3">
    <name type="scientific">Trichocladium antarcticum</name>
    <dbReference type="NCBI Taxonomy" id="1450529"/>
    <lineage>
        <taxon>Eukaryota</taxon>
        <taxon>Fungi</taxon>
        <taxon>Dikarya</taxon>
        <taxon>Ascomycota</taxon>
        <taxon>Pezizomycotina</taxon>
        <taxon>Sordariomycetes</taxon>
        <taxon>Sordariomycetidae</taxon>
        <taxon>Sordariales</taxon>
        <taxon>Chaetomiaceae</taxon>
        <taxon>Trichocladium</taxon>
    </lineage>
</organism>
<comment type="caution">
    <text evidence="2">The sequence shown here is derived from an EMBL/GenBank/DDBJ whole genome shotgun (WGS) entry which is preliminary data.</text>
</comment>
<reference evidence="2" key="1">
    <citation type="journal article" date="2023" name="Mol. Phylogenet. Evol.">
        <title>Genome-scale phylogeny and comparative genomics of the fungal order Sordariales.</title>
        <authorList>
            <person name="Hensen N."/>
            <person name="Bonometti L."/>
            <person name="Westerberg I."/>
            <person name="Brannstrom I.O."/>
            <person name="Guillou S."/>
            <person name="Cros-Aarteil S."/>
            <person name="Calhoun S."/>
            <person name="Haridas S."/>
            <person name="Kuo A."/>
            <person name="Mondo S."/>
            <person name="Pangilinan J."/>
            <person name="Riley R."/>
            <person name="LaButti K."/>
            <person name="Andreopoulos B."/>
            <person name="Lipzen A."/>
            <person name="Chen C."/>
            <person name="Yan M."/>
            <person name="Daum C."/>
            <person name="Ng V."/>
            <person name="Clum A."/>
            <person name="Steindorff A."/>
            <person name="Ohm R.A."/>
            <person name="Martin F."/>
            <person name="Silar P."/>
            <person name="Natvig D.O."/>
            <person name="Lalanne C."/>
            <person name="Gautier V."/>
            <person name="Ament-Velasquez S.L."/>
            <person name="Kruys A."/>
            <person name="Hutchinson M.I."/>
            <person name="Powell A.J."/>
            <person name="Barry K."/>
            <person name="Miller A.N."/>
            <person name="Grigoriev I.V."/>
            <person name="Debuchy R."/>
            <person name="Gladieux P."/>
            <person name="Hiltunen Thoren M."/>
            <person name="Johannesson H."/>
        </authorList>
    </citation>
    <scope>NUCLEOTIDE SEQUENCE</scope>
    <source>
        <strain evidence="2">CBS 123565</strain>
    </source>
</reference>
<dbReference type="Proteomes" id="UP001304895">
    <property type="component" value="Unassembled WGS sequence"/>
</dbReference>
<proteinExistence type="predicted"/>
<evidence type="ECO:0000313" key="3">
    <source>
        <dbReference type="Proteomes" id="UP001304895"/>
    </source>
</evidence>
<feature type="non-terminal residue" evidence="2">
    <location>
        <position position="144"/>
    </location>
</feature>
<dbReference type="AlphaFoldDB" id="A0AAN6UKT6"/>
<feature type="non-terminal residue" evidence="2">
    <location>
        <position position="1"/>
    </location>
</feature>
<evidence type="ECO:0000256" key="1">
    <source>
        <dbReference type="SAM" id="Phobius"/>
    </source>
</evidence>
<keyword evidence="1" id="KW-0472">Membrane</keyword>
<keyword evidence="1" id="KW-0812">Transmembrane</keyword>
<keyword evidence="3" id="KW-1185">Reference proteome</keyword>